<dbReference type="KEGG" id="ahg:AHOG_09995"/>
<dbReference type="EMBL" id="CP022521">
    <property type="protein sequence ID" value="ASO19642.1"/>
    <property type="molecule type" value="Genomic_DNA"/>
</dbReference>
<dbReference type="GO" id="GO:0008757">
    <property type="term" value="F:S-adenosylmethionine-dependent methyltransferase activity"/>
    <property type="evidence" value="ECO:0007669"/>
    <property type="project" value="InterPro"/>
</dbReference>
<organism evidence="1 2">
    <name type="scientific">Actinoalloteichus hoggarensis</name>
    <dbReference type="NCBI Taxonomy" id="1470176"/>
    <lineage>
        <taxon>Bacteria</taxon>
        <taxon>Bacillati</taxon>
        <taxon>Actinomycetota</taxon>
        <taxon>Actinomycetes</taxon>
        <taxon>Pseudonocardiales</taxon>
        <taxon>Pseudonocardiaceae</taxon>
        <taxon>Actinoalloteichus</taxon>
    </lineage>
</organism>
<evidence type="ECO:0000313" key="1">
    <source>
        <dbReference type="EMBL" id="ASO19642.1"/>
    </source>
</evidence>
<dbReference type="Proteomes" id="UP000204221">
    <property type="component" value="Chromosome"/>
</dbReference>
<dbReference type="AlphaFoldDB" id="A0A221W1I5"/>
<dbReference type="Gene3D" id="3.40.50.150">
    <property type="entry name" value="Vaccinia Virus protein VP39"/>
    <property type="match status" value="1"/>
</dbReference>
<protein>
    <submittedName>
        <fullName evidence="1">Ubiquinone/menaquinone biosynthesis C-methyltransferase UbiE</fullName>
        <ecNumber evidence="1">2.1.1.163</ecNumber>
    </submittedName>
</protein>
<dbReference type="CDD" id="cd02440">
    <property type="entry name" value="AdoMet_MTases"/>
    <property type="match status" value="1"/>
</dbReference>
<dbReference type="EC" id="2.1.1.163" evidence="1"/>
<dbReference type="InterPro" id="IPR013216">
    <property type="entry name" value="Methyltransf_11"/>
</dbReference>
<dbReference type="OrthoDB" id="5566900at2"/>
<gene>
    <name evidence="1" type="primary">ubiE2</name>
    <name evidence="1" type="ORF">AHOG_09995</name>
</gene>
<dbReference type="InterPro" id="IPR050508">
    <property type="entry name" value="Methyltransf_Superfamily"/>
</dbReference>
<accession>A0A221W1I5</accession>
<dbReference type="SUPFAM" id="SSF53335">
    <property type="entry name" value="S-adenosyl-L-methionine-dependent methyltransferases"/>
    <property type="match status" value="1"/>
</dbReference>
<dbReference type="PANTHER" id="PTHR42912:SF93">
    <property type="entry name" value="N6-ADENOSINE-METHYLTRANSFERASE TMT1A"/>
    <property type="match status" value="1"/>
</dbReference>
<dbReference type="GO" id="GO:0043770">
    <property type="term" value="F:demethylmenaquinone methyltransferase activity"/>
    <property type="evidence" value="ECO:0007669"/>
    <property type="project" value="UniProtKB-EC"/>
</dbReference>
<reference evidence="1 2" key="1">
    <citation type="submission" date="2017-07" db="EMBL/GenBank/DDBJ databases">
        <title>Complete genome sequence of Actinoalloteichus hoggarensis DSM 45943, type strain of Actinoalloteichus hoggarensis.</title>
        <authorList>
            <person name="Ruckert C."/>
            <person name="Nouioui I."/>
            <person name="Willmese J."/>
            <person name="van Wezel G."/>
            <person name="Klenk H.-P."/>
            <person name="Kalinowski J."/>
            <person name="Zotchev S.B."/>
        </authorList>
    </citation>
    <scope>NUCLEOTIDE SEQUENCE [LARGE SCALE GENOMIC DNA]</scope>
    <source>
        <strain evidence="1 2">DSM 45943</strain>
    </source>
</reference>
<keyword evidence="2" id="KW-1185">Reference proteome</keyword>
<name>A0A221W1I5_9PSEU</name>
<dbReference type="InterPro" id="IPR029063">
    <property type="entry name" value="SAM-dependent_MTases_sf"/>
</dbReference>
<proteinExistence type="predicted"/>
<dbReference type="PANTHER" id="PTHR42912">
    <property type="entry name" value="METHYLTRANSFERASE"/>
    <property type="match status" value="1"/>
</dbReference>
<keyword evidence="1" id="KW-0808">Transferase</keyword>
<keyword evidence="1" id="KW-0489">Methyltransferase</keyword>
<sequence length="288" mass="31475">MTIDSPRDTAAQQGDRYAAAQAALGATRYGHAEVDDAAARLAGRVWWDADADEYQASHGDFLGDAEFRWCPEGLVESEAGLLGEVAGRSVLEVGCGSASCSRWLADHGATPVALDISAGMLRHARLGARRTGTHVPLVQASADALPFADDSFDLACSAFGAIPFVADLDRVMREVARVLRPSARWVFAVTHPMRWIFPDDPGQAGLTVRQSYFDRAPYVEADDDGTPTYVEFHRTLGDFVRALEQAGLRLTDLVEPEWPAGHEREWGQWSPLRGRLFPGTAIFCCRTR</sequence>
<keyword evidence="1" id="KW-0830">Ubiquinone</keyword>
<evidence type="ECO:0000313" key="2">
    <source>
        <dbReference type="Proteomes" id="UP000204221"/>
    </source>
</evidence>
<dbReference type="GO" id="GO:0032259">
    <property type="term" value="P:methylation"/>
    <property type="evidence" value="ECO:0007669"/>
    <property type="project" value="UniProtKB-KW"/>
</dbReference>
<dbReference type="Pfam" id="PF08241">
    <property type="entry name" value="Methyltransf_11"/>
    <property type="match status" value="1"/>
</dbReference>